<accession>A0A446BI99</accession>
<reference evidence="1 2" key="1">
    <citation type="submission" date="2018-04" db="EMBL/GenBank/DDBJ databases">
        <authorList>
            <person name="Huttner S."/>
            <person name="Dainat J."/>
        </authorList>
    </citation>
    <scope>NUCLEOTIDE SEQUENCE [LARGE SCALE GENOMIC DNA]</scope>
</reference>
<protein>
    <submittedName>
        <fullName evidence="1">Aca6c82e-a396-4f73-bc63-4047600beed9</fullName>
    </submittedName>
</protein>
<sequence>MPQQVQINDLQ</sequence>
<dbReference type="EMBL" id="OUUZ01000008">
    <property type="protein sequence ID" value="SPQ22206.1"/>
    <property type="molecule type" value="Genomic_DNA"/>
</dbReference>
<dbReference type="Proteomes" id="UP000289323">
    <property type="component" value="Unassembled WGS sequence"/>
</dbReference>
<evidence type="ECO:0000313" key="2">
    <source>
        <dbReference type="Proteomes" id="UP000289323"/>
    </source>
</evidence>
<organism evidence="1 2">
    <name type="scientific">Thermothielavioides terrestris</name>
    <dbReference type="NCBI Taxonomy" id="2587410"/>
    <lineage>
        <taxon>Eukaryota</taxon>
        <taxon>Fungi</taxon>
        <taxon>Dikarya</taxon>
        <taxon>Ascomycota</taxon>
        <taxon>Pezizomycotina</taxon>
        <taxon>Sordariomycetes</taxon>
        <taxon>Sordariomycetidae</taxon>
        <taxon>Sordariales</taxon>
        <taxon>Chaetomiaceae</taxon>
        <taxon>Thermothielavioides</taxon>
    </lineage>
</organism>
<evidence type="ECO:0000313" key="1">
    <source>
        <dbReference type="EMBL" id="SPQ22206.1"/>
    </source>
</evidence>
<name>A0A446BI99_9PEZI</name>
<gene>
    <name evidence="1" type="ORF">TT172_LOCUS4625</name>
</gene>
<proteinExistence type="predicted"/>